<gene>
    <name evidence="8" type="ORF">JYK02_19630</name>
</gene>
<evidence type="ECO:0000256" key="3">
    <source>
        <dbReference type="ARBA" id="ARBA00023110"/>
    </source>
</evidence>
<dbReference type="Proteomes" id="UP000664052">
    <property type="component" value="Unassembled WGS sequence"/>
</dbReference>
<evidence type="ECO:0000313" key="9">
    <source>
        <dbReference type="Proteomes" id="UP000664052"/>
    </source>
</evidence>
<reference evidence="8 9" key="1">
    <citation type="submission" date="2021-02" db="EMBL/GenBank/DDBJ databases">
        <title>De Novo genome assembly of isolated myxobacteria.</title>
        <authorList>
            <person name="Stevens D.C."/>
        </authorList>
    </citation>
    <scope>NUCLEOTIDE SEQUENCE [LARGE SCALE GENOMIC DNA]</scope>
    <source>
        <strain evidence="8 9">ATCC 29039</strain>
    </source>
</reference>
<dbReference type="PROSITE" id="PS51257">
    <property type="entry name" value="PROKAR_LIPOPROTEIN"/>
    <property type="match status" value="1"/>
</dbReference>
<dbReference type="InterPro" id="IPR001179">
    <property type="entry name" value="PPIase_FKBP_dom"/>
</dbReference>
<dbReference type="PANTHER" id="PTHR43811:SF19">
    <property type="entry name" value="39 KDA FK506-BINDING NUCLEAR PROTEIN"/>
    <property type="match status" value="1"/>
</dbReference>
<comment type="catalytic activity">
    <reaction evidence="1 5 6">
        <text>[protein]-peptidylproline (omega=180) = [protein]-peptidylproline (omega=0)</text>
        <dbReference type="Rhea" id="RHEA:16237"/>
        <dbReference type="Rhea" id="RHEA-COMP:10747"/>
        <dbReference type="Rhea" id="RHEA-COMP:10748"/>
        <dbReference type="ChEBI" id="CHEBI:83833"/>
        <dbReference type="ChEBI" id="CHEBI:83834"/>
        <dbReference type="EC" id="5.2.1.8"/>
    </reaction>
</comment>
<protein>
    <recommendedName>
        <fullName evidence="6">Peptidyl-prolyl cis-trans isomerase</fullName>
        <ecNumber evidence="6">5.2.1.8</ecNumber>
    </recommendedName>
</protein>
<dbReference type="PANTHER" id="PTHR43811">
    <property type="entry name" value="FKBP-TYPE PEPTIDYL-PROLYL CIS-TRANS ISOMERASE FKPA"/>
    <property type="match status" value="1"/>
</dbReference>
<dbReference type="InterPro" id="IPR046357">
    <property type="entry name" value="PPIase_dom_sf"/>
</dbReference>
<evidence type="ECO:0000259" key="7">
    <source>
        <dbReference type="PROSITE" id="PS50059"/>
    </source>
</evidence>
<evidence type="ECO:0000256" key="6">
    <source>
        <dbReference type="RuleBase" id="RU003915"/>
    </source>
</evidence>
<dbReference type="EC" id="5.2.1.8" evidence="6"/>
<comment type="similarity">
    <text evidence="2 6">Belongs to the FKBP-type PPIase family.</text>
</comment>
<comment type="caution">
    <text evidence="8">The sequence shown here is derived from an EMBL/GenBank/DDBJ whole genome shotgun (WGS) entry which is preliminary data.</text>
</comment>
<evidence type="ECO:0000256" key="1">
    <source>
        <dbReference type="ARBA" id="ARBA00000971"/>
    </source>
</evidence>
<evidence type="ECO:0000313" key="8">
    <source>
        <dbReference type="EMBL" id="MBN8229726.1"/>
    </source>
</evidence>
<evidence type="ECO:0000256" key="2">
    <source>
        <dbReference type="ARBA" id="ARBA00006577"/>
    </source>
</evidence>
<sequence length="151" mass="15704">MLRSLLLCAVLALAGCGGDSSSGDPAKVTYAESLGVNLSSMTRSESGLYTQDLVVGTGTEIVNGSRAQVHYTGWLPDGSQFDSSRGGTPFTFAVGAGQVIEGWDEGLVGMRVGGQRKLVIPSDLGYGSRGSPPVIPADSVLVFDVEVMRVY</sequence>
<evidence type="ECO:0000256" key="4">
    <source>
        <dbReference type="ARBA" id="ARBA00023235"/>
    </source>
</evidence>
<proteinExistence type="inferred from homology"/>
<keyword evidence="4 5" id="KW-0413">Isomerase</keyword>
<dbReference type="RefSeq" id="WP_207053097.1">
    <property type="nucleotide sequence ID" value="NZ_JAFIMU010000007.1"/>
</dbReference>
<keyword evidence="9" id="KW-1185">Reference proteome</keyword>
<organism evidence="8 9">
    <name type="scientific">Corallococcus macrosporus</name>
    <dbReference type="NCBI Taxonomy" id="35"/>
    <lineage>
        <taxon>Bacteria</taxon>
        <taxon>Pseudomonadati</taxon>
        <taxon>Myxococcota</taxon>
        <taxon>Myxococcia</taxon>
        <taxon>Myxococcales</taxon>
        <taxon>Cystobacterineae</taxon>
        <taxon>Myxococcaceae</taxon>
        <taxon>Corallococcus</taxon>
    </lineage>
</organism>
<dbReference type="Gene3D" id="3.10.50.40">
    <property type="match status" value="1"/>
</dbReference>
<keyword evidence="3 5" id="KW-0697">Rotamase</keyword>
<dbReference type="EMBL" id="JAFIMU010000007">
    <property type="protein sequence ID" value="MBN8229726.1"/>
    <property type="molecule type" value="Genomic_DNA"/>
</dbReference>
<dbReference type="PROSITE" id="PS50059">
    <property type="entry name" value="FKBP_PPIASE"/>
    <property type="match status" value="1"/>
</dbReference>
<name>A0ABS3DEZ9_9BACT</name>
<dbReference type="GO" id="GO:0016853">
    <property type="term" value="F:isomerase activity"/>
    <property type="evidence" value="ECO:0007669"/>
    <property type="project" value="UniProtKB-KW"/>
</dbReference>
<dbReference type="SUPFAM" id="SSF54534">
    <property type="entry name" value="FKBP-like"/>
    <property type="match status" value="1"/>
</dbReference>
<dbReference type="Pfam" id="PF00254">
    <property type="entry name" value="FKBP_C"/>
    <property type="match status" value="1"/>
</dbReference>
<feature type="domain" description="PPIase FKBP-type" evidence="7">
    <location>
        <begin position="64"/>
        <end position="151"/>
    </location>
</feature>
<accession>A0ABS3DEZ9</accession>
<evidence type="ECO:0000256" key="5">
    <source>
        <dbReference type="PROSITE-ProRule" id="PRU00277"/>
    </source>
</evidence>